<sequence length="262" mass="28987">MGKPPNLYAFQTADELAPSLRAFVLDAQNNALDRHNVFRVGVSGGSLPKVLGKALLDTSNGEGKVQFDKWEVFFADERAVPLDHEDSNYRLVKEELLDKIPAEQGRPTVYPIDVKYLDDVQEMADQYEQTLVSVFAARDSVRVPMFDLLLLGCGPDGHTCSLFPGSPLLRETDAWVLPISDSPKPPPKRITLSLPVASHGIRIGFVATGEGKKEVMKQIFDTEEGRQLPCGLINTFAQERVSWFVDYPAIEGVSFPARRGSL</sequence>
<evidence type="ECO:0000256" key="5">
    <source>
        <dbReference type="ARBA" id="ARBA00022801"/>
    </source>
</evidence>
<dbReference type="UniPathway" id="UPA00115">
    <property type="reaction ID" value="UER00409"/>
</dbReference>
<dbReference type="SUPFAM" id="SSF100950">
    <property type="entry name" value="NagB/RpiA/CoA transferase-like"/>
    <property type="match status" value="1"/>
</dbReference>
<dbReference type="GO" id="GO:0006098">
    <property type="term" value="P:pentose-phosphate shunt"/>
    <property type="evidence" value="ECO:0007669"/>
    <property type="project" value="UniProtKB-UniPathway"/>
</dbReference>
<evidence type="ECO:0000256" key="4">
    <source>
        <dbReference type="ARBA" id="ARBA00013198"/>
    </source>
</evidence>
<comment type="caution">
    <text evidence="8">The sequence shown here is derived from an EMBL/GenBank/DDBJ whole genome shotgun (WGS) entry which is preliminary data.</text>
</comment>
<comment type="pathway">
    <text evidence="2 6">Carbohydrate degradation; pentose phosphate pathway; D-ribulose 5-phosphate from D-glucose 6-phosphate (oxidative stage): step 2/3.</text>
</comment>
<dbReference type="GO" id="GO:0005975">
    <property type="term" value="P:carbohydrate metabolic process"/>
    <property type="evidence" value="ECO:0007669"/>
    <property type="project" value="UniProtKB-UniRule"/>
</dbReference>
<dbReference type="AlphaFoldDB" id="A0A1Y2ABD8"/>
<dbReference type="InterPro" id="IPR005900">
    <property type="entry name" value="6-phosphogluconolactonase_DevB"/>
</dbReference>
<dbReference type="Pfam" id="PF01182">
    <property type="entry name" value="Glucosamine_iso"/>
    <property type="match status" value="1"/>
</dbReference>
<protein>
    <recommendedName>
        <fullName evidence="4 6">6-phosphogluconolactonase</fullName>
        <shortName evidence="6">6PGL</shortName>
        <ecNumber evidence="4 6">3.1.1.31</ecNumber>
    </recommendedName>
</protein>
<proteinExistence type="inferred from homology"/>
<evidence type="ECO:0000256" key="1">
    <source>
        <dbReference type="ARBA" id="ARBA00000832"/>
    </source>
</evidence>
<organism evidence="8 9">
    <name type="scientific">Clohesyomyces aquaticus</name>
    <dbReference type="NCBI Taxonomy" id="1231657"/>
    <lineage>
        <taxon>Eukaryota</taxon>
        <taxon>Fungi</taxon>
        <taxon>Dikarya</taxon>
        <taxon>Ascomycota</taxon>
        <taxon>Pezizomycotina</taxon>
        <taxon>Dothideomycetes</taxon>
        <taxon>Pleosporomycetidae</taxon>
        <taxon>Pleosporales</taxon>
        <taxon>Lindgomycetaceae</taxon>
        <taxon>Clohesyomyces</taxon>
    </lineage>
</organism>
<evidence type="ECO:0000256" key="3">
    <source>
        <dbReference type="ARBA" id="ARBA00010662"/>
    </source>
</evidence>
<keyword evidence="9" id="KW-1185">Reference proteome</keyword>
<dbReference type="Proteomes" id="UP000193144">
    <property type="component" value="Unassembled WGS sequence"/>
</dbReference>
<evidence type="ECO:0000259" key="7">
    <source>
        <dbReference type="Pfam" id="PF01182"/>
    </source>
</evidence>
<dbReference type="InterPro" id="IPR039104">
    <property type="entry name" value="6PGL"/>
</dbReference>
<evidence type="ECO:0000313" key="8">
    <source>
        <dbReference type="EMBL" id="ORY19869.1"/>
    </source>
</evidence>
<comment type="similarity">
    <text evidence="3 6">Belongs to the glucosamine/galactosamine-6-phosphate isomerase family. 6-phosphogluconolactonase subfamily.</text>
</comment>
<dbReference type="CDD" id="cd01400">
    <property type="entry name" value="6PGL"/>
    <property type="match status" value="1"/>
</dbReference>
<evidence type="ECO:0000256" key="6">
    <source>
        <dbReference type="RuleBase" id="RU365095"/>
    </source>
</evidence>
<dbReference type="InterPro" id="IPR037171">
    <property type="entry name" value="NagB/RpiA_transferase-like"/>
</dbReference>
<dbReference type="NCBIfam" id="TIGR01198">
    <property type="entry name" value="pgl"/>
    <property type="match status" value="1"/>
</dbReference>
<reference evidence="8 9" key="1">
    <citation type="submission" date="2016-07" db="EMBL/GenBank/DDBJ databases">
        <title>Pervasive Adenine N6-methylation of Active Genes in Fungi.</title>
        <authorList>
            <consortium name="DOE Joint Genome Institute"/>
            <person name="Mondo S.J."/>
            <person name="Dannebaum R.O."/>
            <person name="Kuo R.C."/>
            <person name="Labutti K."/>
            <person name="Haridas S."/>
            <person name="Kuo A."/>
            <person name="Salamov A."/>
            <person name="Ahrendt S.R."/>
            <person name="Lipzen A."/>
            <person name="Sullivan W."/>
            <person name="Andreopoulos W.B."/>
            <person name="Clum A."/>
            <person name="Lindquist E."/>
            <person name="Daum C."/>
            <person name="Ramamoorthy G.K."/>
            <person name="Gryganskyi A."/>
            <person name="Culley D."/>
            <person name="Magnuson J.K."/>
            <person name="James T.Y."/>
            <person name="O'Malley M.A."/>
            <person name="Stajich J.E."/>
            <person name="Spatafora J.W."/>
            <person name="Visel A."/>
            <person name="Grigoriev I.V."/>
        </authorList>
    </citation>
    <scope>NUCLEOTIDE SEQUENCE [LARGE SCALE GENOMIC DNA]</scope>
    <source>
        <strain evidence="8 9">CBS 115471</strain>
    </source>
</reference>
<dbReference type="Gene3D" id="3.40.50.1360">
    <property type="match status" value="1"/>
</dbReference>
<accession>A0A1Y2ABD8</accession>
<dbReference type="OrthoDB" id="432544at2759"/>
<dbReference type="GO" id="GO:0017057">
    <property type="term" value="F:6-phosphogluconolactonase activity"/>
    <property type="evidence" value="ECO:0007669"/>
    <property type="project" value="UniProtKB-UniRule"/>
</dbReference>
<dbReference type="FunFam" id="3.40.50.1360:FF:000005">
    <property type="entry name" value="6-phosphogluconolactonase"/>
    <property type="match status" value="1"/>
</dbReference>
<dbReference type="PANTHER" id="PTHR11054:SF0">
    <property type="entry name" value="6-PHOSPHOGLUCONOLACTONASE"/>
    <property type="match status" value="1"/>
</dbReference>
<feature type="domain" description="Glucosamine/galactosamine-6-phosphate isomerase" evidence="7">
    <location>
        <begin position="12"/>
        <end position="243"/>
    </location>
</feature>
<dbReference type="STRING" id="1231657.A0A1Y2ABD8"/>
<name>A0A1Y2ABD8_9PLEO</name>
<dbReference type="PANTHER" id="PTHR11054">
    <property type="entry name" value="6-PHOSPHOGLUCONOLACTONASE"/>
    <property type="match status" value="1"/>
</dbReference>
<evidence type="ECO:0000313" key="9">
    <source>
        <dbReference type="Proteomes" id="UP000193144"/>
    </source>
</evidence>
<dbReference type="InterPro" id="IPR006148">
    <property type="entry name" value="Glc/Gal-6P_isomerase"/>
</dbReference>
<evidence type="ECO:0000256" key="2">
    <source>
        <dbReference type="ARBA" id="ARBA00004961"/>
    </source>
</evidence>
<comment type="function">
    <text evidence="6">Hydrolysis of 6-phosphogluconolactone to 6-phosphogluconate.</text>
</comment>
<dbReference type="EC" id="3.1.1.31" evidence="4 6"/>
<keyword evidence="5 6" id="KW-0378">Hydrolase</keyword>
<comment type="catalytic activity">
    <reaction evidence="1 6">
        <text>6-phospho-D-glucono-1,5-lactone + H2O = 6-phospho-D-gluconate + H(+)</text>
        <dbReference type="Rhea" id="RHEA:12556"/>
        <dbReference type="ChEBI" id="CHEBI:15377"/>
        <dbReference type="ChEBI" id="CHEBI:15378"/>
        <dbReference type="ChEBI" id="CHEBI:57955"/>
        <dbReference type="ChEBI" id="CHEBI:58759"/>
        <dbReference type="EC" id="3.1.1.31"/>
    </reaction>
</comment>
<gene>
    <name evidence="8" type="ORF">BCR34DRAFT_5872</name>
</gene>
<dbReference type="EMBL" id="MCFA01000001">
    <property type="protein sequence ID" value="ORY19869.1"/>
    <property type="molecule type" value="Genomic_DNA"/>
</dbReference>